<comment type="pathway">
    <text evidence="11">Amino-acid biosynthesis; L-arginine biosynthesis; N(2)-acetyl-L-ornithine from L-glutamate: step 1/4.</text>
</comment>
<organism evidence="12 14">
    <name type="scientific">Rhizobium tibeticum</name>
    <dbReference type="NCBI Taxonomy" id="501024"/>
    <lineage>
        <taxon>Bacteria</taxon>
        <taxon>Pseudomonadati</taxon>
        <taxon>Pseudomonadota</taxon>
        <taxon>Alphaproteobacteria</taxon>
        <taxon>Hyphomicrobiales</taxon>
        <taxon>Rhizobiaceae</taxon>
        <taxon>Rhizobium/Agrobacterium group</taxon>
        <taxon>Rhizobium</taxon>
    </lineage>
</organism>
<keyword evidence="7 11" id="KW-0808">Transferase</keyword>
<comment type="subcellular location">
    <subcellularLocation>
        <location evidence="1 11">Cytoplasm</location>
    </subcellularLocation>
</comment>
<name>A0A1H8V2N9_9HYPH</name>
<feature type="binding site" evidence="11">
    <location>
        <position position="408"/>
    </location>
    <ligand>
        <name>substrate</name>
    </ligand>
</feature>
<comment type="similarity">
    <text evidence="2 11">Belongs to the ArgJ family.</text>
</comment>
<comment type="subunit">
    <text evidence="3 11">Heterotetramer of two alpha and two beta chains.</text>
</comment>
<dbReference type="OrthoDB" id="9804242at2"/>
<keyword evidence="4 11" id="KW-0963">Cytoplasm</keyword>
<dbReference type="EC" id="2.3.1.1" evidence="11"/>
<reference evidence="12" key="3">
    <citation type="submission" date="2016-10" db="EMBL/GenBank/DDBJ databases">
        <authorList>
            <person name="de Groot N.N."/>
        </authorList>
    </citation>
    <scope>NUCLEOTIDE SEQUENCE [LARGE SCALE GENOMIC DNA]</scope>
    <source>
        <strain evidence="12">CCBAU85039</strain>
    </source>
</reference>
<reference evidence="13 15" key="2">
    <citation type="submission" date="2016-10" db="EMBL/GenBank/DDBJ databases">
        <authorList>
            <person name="Varghese N."/>
            <person name="Submissions S."/>
        </authorList>
    </citation>
    <scope>NUCLEOTIDE SEQUENCE [LARGE SCALE GENOMIC DNA]</scope>
    <source>
        <strain evidence="13 15">CGMCC 1.7071</strain>
    </source>
</reference>
<accession>A0A1H8V2N9</accession>
<dbReference type="HAMAP" id="MF_01106">
    <property type="entry name" value="ArgJ"/>
    <property type="match status" value="1"/>
</dbReference>
<evidence type="ECO:0000256" key="1">
    <source>
        <dbReference type="ARBA" id="ARBA00004496"/>
    </source>
</evidence>
<dbReference type="Proteomes" id="UP000198939">
    <property type="component" value="Unassembled WGS sequence"/>
</dbReference>
<evidence type="ECO:0000256" key="10">
    <source>
        <dbReference type="ARBA" id="ARBA00023315"/>
    </source>
</evidence>
<dbReference type="NCBIfam" id="NF003802">
    <property type="entry name" value="PRK05388.1"/>
    <property type="match status" value="1"/>
</dbReference>
<feature type="binding site" evidence="11">
    <location>
        <position position="413"/>
    </location>
    <ligand>
        <name>substrate</name>
    </ligand>
</feature>
<dbReference type="FunFam" id="3.10.20.340:FF:000003">
    <property type="entry name" value="Arginine biosynthesis bifunctional protein ArgJ"/>
    <property type="match status" value="1"/>
</dbReference>
<dbReference type="EMBL" id="FOCV01000038">
    <property type="protein sequence ID" value="SEP09494.1"/>
    <property type="molecule type" value="Genomic_DNA"/>
</dbReference>
<dbReference type="EC" id="2.3.1.35" evidence="11"/>
<feature type="active site" description="Nucleophile" evidence="11">
    <location>
        <position position="195"/>
    </location>
</feature>
<feature type="binding site" evidence="11">
    <location>
        <position position="158"/>
    </location>
    <ligand>
        <name>substrate</name>
    </ligand>
</feature>
<dbReference type="FunFam" id="3.60.70.12:FF:000001">
    <property type="entry name" value="Arginine biosynthesis bifunctional protein ArgJ, chloroplastic"/>
    <property type="match status" value="1"/>
</dbReference>
<evidence type="ECO:0000256" key="9">
    <source>
        <dbReference type="ARBA" id="ARBA00023268"/>
    </source>
</evidence>
<dbReference type="InterPro" id="IPR016117">
    <property type="entry name" value="ArgJ-like_dom_sf"/>
</dbReference>
<feature type="site" description="Cleavage; by autolysis" evidence="11">
    <location>
        <begin position="194"/>
        <end position="195"/>
    </location>
</feature>
<dbReference type="EMBL" id="FNXB01000049">
    <property type="protein sequence ID" value="SEI18288.1"/>
    <property type="molecule type" value="Genomic_DNA"/>
</dbReference>
<dbReference type="InterPro" id="IPR042195">
    <property type="entry name" value="ArgJ_beta_C"/>
</dbReference>
<dbReference type="GO" id="GO:0006592">
    <property type="term" value="P:ornithine biosynthetic process"/>
    <property type="evidence" value="ECO:0007669"/>
    <property type="project" value="TreeGrafter"/>
</dbReference>
<dbReference type="NCBIfam" id="TIGR00120">
    <property type="entry name" value="ArgJ"/>
    <property type="match status" value="1"/>
</dbReference>
<comment type="catalytic activity">
    <reaction evidence="11">
        <text>N(2)-acetyl-L-ornithine + L-glutamate = N-acetyl-L-glutamate + L-ornithine</text>
        <dbReference type="Rhea" id="RHEA:15349"/>
        <dbReference type="ChEBI" id="CHEBI:29985"/>
        <dbReference type="ChEBI" id="CHEBI:44337"/>
        <dbReference type="ChEBI" id="CHEBI:46911"/>
        <dbReference type="ChEBI" id="CHEBI:57805"/>
        <dbReference type="EC" id="2.3.1.35"/>
    </reaction>
</comment>
<keyword evidence="6 11" id="KW-0028">Amino-acid biosynthesis</keyword>
<dbReference type="Gene3D" id="3.10.20.340">
    <property type="entry name" value="ArgJ beta chain, C-terminal domain"/>
    <property type="match status" value="1"/>
</dbReference>
<dbReference type="GO" id="GO:0004042">
    <property type="term" value="F:L-glutamate N-acetyltransferase activity"/>
    <property type="evidence" value="ECO:0007669"/>
    <property type="project" value="UniProtKB-UniRule"/>
</dbReference>
<keyword evidence="10 11" id="KW-0012">Acyltransferase</keyword>
<dbReference type="PANTHER" id="PTHR23100:SF0">
    <property type="entry name" value="ARGININE BIOSYNTHESIS BIFUNCTIONAL PROTEIN ARGJ, MITOCHONDRIAL"/>
    <property type="match status" value="1"/>
</dbReference>
<keyword evidence="9 11" id="KW-0511">Multifunctional enzyme</keyword>
<keyword evidence="8 11" id="KW-0068">Autocatalytic cleavage</keyword>
<evidence type="ECO:0000256" key="5">
    <source>
        <dbReference type="ARBA" id="ARBA00022571"/>
    </source>
</evidence>
<evidence type="ECO:0000313" key="13">
    <source>
        <dbReference type="EMBL" id="SEP09494.1"/>
    </source>
</evidence>
<dbReference type="GO" id="GO:0005737">
    <property type="term" value="C:cytoplasm"/>
    <property type="evidence" value="ECO:0007669"/>
    <property type="project" value="UniProtKB-SubCell"/>
</dbReference>
<feature type="site" description="Involved in the stabilization of negative charge on the oxyanion by the formation of the oxyanion hole" evidence="11">
    <location>
        <position position="121"/>
    </location>
</feature>
<evidence type="ECO:0000256" key="7">
    <source>
        <dbReference type="ARBA" id="ARBA00022679"/>
    </source>
</evidence>
<evidence type="ECO:0000256" key="3">
    <source>
        <dbReference type="ARBA" id="ARBA00011475"/>
    </source>
</evidence>
<reference evidence="14" key="1">
    <citation type="submission" date="2016-10" db="EMBL/GenBank/DDBJ databases">
        <authorList>
            <person name="Wibberg D."/>
        </authorList>
    </citation>
    <scope>NUCLEOTIDE SEQUENCE [LARGE SCALE GENOMIC DNA]</scope>
</reference>
<dbReference type="RefSeq" id="WP_072380874.1">
    <property type="nucleotide sequence ID" value="NZ_FNXB01000049.1"/>
</dbReference>
<evidence type="ECO:0000256" key="4">
    <source>
        <dbReference type="ARBA" id="ARBA00022490"/>
    </source>
</evidence>
<feature type="binding site" evidence="11">
    <location>
        <position position="195"/>
    </location>
    <ligand>
        <name>substrate</name>
    </ligand>
</feature>
<dbReference type="GO" id="GO:0006526">
    <property type="term" value="P:L-arginine biosynthetic process"/>
    <property type="evidence" value="ECO:0007669"/>
    <property type="project" value="UniProtKB-UniRule"/>
</dbReference>
<comment type="function">
    <text evidence="11">Catalyzes two activities which are involved in the cyclic version of arginine biosynthesis: the synthesis of N-acetylglutamate from glutamate and acetyl-CoA as the acetyl donor, and of ornithine by transacetylation between N(2)-acetylornithine and glutamate.</text>
</comment>
<dbReference type="Pfam" id="PF01960">
    <property type="entry name" value="ArgJ"/>
    <property type="match status" value="1"/>
</dbReference>
<dbReference type="CDD" id="cd02152">
    <property type="entry name" value="OAT"/>
    <property type="match status" value="1"/>
</dbReference>
<dbReference type="PANTHER" id="PTHR23100">
    <property type="entry name" value="ARGININE BIOSYNTHESIS BIFUNCTIONAL PROTEIN ARGJ"/>
    <property type="match status" value="1"/>
</dbReference>
<comment type="catalytic activity">
    <reaction evidence="11">
        <text>L-glutamate + acetyl-CoA = N-acetyl-L-glutamate + CoA + H(+)</text>
        <dbReference type="Rhea" id="RHEA:24292"/>
        <dbReference type="ChEBI" id="CHEBI:15378"/>
        <dbReference type="ChEBI" id="CHEBI:29985"/>
        <dbReference type="ChEBI" id="CHEBI:44337"/>
        <dbReference type="ChEBI" id="CHEBI:57287"/>
        <dbReference type="ChEBI" id="CHEBI:57288"/>
        <dbReference type="EC" id="2.3.1.1"/>
    </reaction>
</comment>
<dbReference type="SUPFAM" id="SSF56266">
    <property type="entry name" value="DmpA/ArgJ-like"/>
    <property type="match status" value="1"/>
</dbReference>
<feature type="binding site" evidence="11">
    <location>
        <position position="285"/>
    </location>
    <ligand>
        <name>substrate</name>
    </ligand>
</feature>
<dbReference type="STRING" id="501024.RTCCBAU85039_5840"/>
<comment type="pathway">
    <text evidence="11">Amino-acid biosynthesis; L-arginine biosynthesis; L-ornithine and N-acetyl-L-glutamate from L-glutamate and N(2)-acetyl-L-ornithine (cyclic): step 1/1.</text>
</comment>
<evidence type="ECO:0000256" key="11">
    <source>
        <dbReference type="HAMAP-Rule" id="MF_01106"/>
    </source>
</evidence>
<evidence type="ECO:0000313" key="12">
    <source>
        <dbReference type="EMBL" id="SEI18288.1"/>
    </source>
</evidence>
<dbReference type="UniPathway" id="UPA00068">
    <property type="reaction ID" value="UER00106"/>
</dbReference>
<feature type="chain" id="PRO_5023301279" description="Arginine biosynthesis bifunctional protein ArgJ alpha chain" evidence="11">
    <location>
        <begin position="1"/>
        <end position="194"/>
    </location>
</feature>
<dbReference type="Gene3D" id="3.60.70.12">
    <property type="entry name" value="L-amino peptidase D-ALA esterase/amidase"/>
    <property type="match status" value="1"/>
</dbReference>
<evidence type="ECO:0000313" key="14">
    <source>
        <dbReference type="Proteomes" id="UP000183063"/>
    </source>
</evidence>
<proteinExistence type="inferred from homology"/>
<dbReference type="GO" id="GO:0004358">
    <property type="term" value="F:L-glutamate N-acetyltransferase activity, acting on acetyl-L-ornithine as donor"/>
    <property type="evidence" value="ECO:0007669"/>
    <property type="project" value="UniProtKB-UniRule"/>
</dbReference>
<dbReference type="Proteomes" id="UP000183063">
    <property type="component" value="Unassembled WGS sequence"/>
</dbReference>
<keyword evidence="5 11" id="KW-0055">Arginine biosynthesis</keyword>
<dbReference type="AlphaFoldDB" id="A0A1H8V2N9"/>
<sequence length="413" mass="42959">MSGSISPLAPKSYASMPALRGLRMATASAGIKYKNRTDVLMMVFDKPAAVAGVFTRSKCPSAAVDFCRANLPHGAARAVVVNSGNANAFTGLKGREATTLTAKSAATAVGCGENEVYLASTGVIGEPLDATKFSGVLDQMHKDATGDFWFEAAKAIMTTDTYPKVATRSAEIGGVKVAINGIAKGAGMIAPDMATMLSFVVTDADIAPAALQSLLSAGVDPTFNSMTVDSDTSTSDTLMLFATGAAAEDGQTRIESADDARLASFRAALNDLLRDLALQVVRDGEGATKMLEITVTGAESDAAAKKIALSIANSPLVKTAAAGEDANWGRIVMAVGKSGEMADRDRLAIWFGDVRVAVNGERDAGYSEEAATNVMRRQDIPVKVDIGLGNGTATVWTCDLTKEYVAINGDYRS</sequence>
<keyword evidence="15" id="KW-1185">Reference proteome</keyword>
<dbReference type="InterPro" id="IPR002813">
    <property type="entry name" value="Arg_biosynth_ArgJ"/>
</dbReference>
<feature type="site" description="Involved in the stabilization of negative charge on the oxyanion by the formation of the oxyanion hole" evidence="11">
    <location>
        <position position="122"/>
    </location>
</feature>
<feature type="chain" id="PRO_5023301277" description="Arginine biosynthesis bifunctional protein ArgJ beta chain" evidence="11">
    <location>
        <begin position="195"/>
        <end position="413"/>
    </location>
</feature>
<evidence type="ECO:0000256" key="2">
    <source>
        <dbReference type="ARBA" id="ARBA00006774"/>
    </source>
</evidence>
<feature type="binding site" evidence="11">
    <location>
        <position position="184"/>
    </location>
    <ligand>
        <name>substrate</name>
    </ligand>
</feature>
<gene>
    <name evidence="11 12" type="primary">argJ</name>
    <name evidence="12" type="ORF">RTCCBAU85039_5840</name>
    <name evidence="13" type="ORF">SAMN05216228_103824</name>
</gene>
<protein>
    <recommendedName>
        <fullName evidence="11">Arginine biosynthesis bifunctional protein ArgJ</fullName>
    </recommendedName>
    <domain>
        <recommendedName>
            <fullName evidence="11">Glutamate N-acetyltransferase</fullName>
            <ecNumber evidence="11">2.3.1.35</ecNumber>
        </recommendedName>
        <alternativeName>
            <fullName evidence="11">Ornithine acetyltransferase</fullName>
            <shortName evidence="11">OATase</shortName>
        </alternativeName>
        <alternativeName>
            <fullName evidence="11">Ornithine transacetylase</fullName>
        </alternativeName>
    </domain>
    <domain>
        <recommendedName>
            <fullName evidence="11">Amino-acid acetyltransferase</fullName>
            <ecNumber evidence="11">2.3.1.1</ecNumber>
        </recommendedName>
        <alternativeName>
            <fullName evidence="11">N-acetylglutamate synthase</fullName>
            <shortName evidence="11">AGSase</shortName>
        </alternativeName>
    </domain>
    <component>
        <recommendedName>
            <fullName evidence="11">Arginine biosynthesis bifunctional protein ArgJ alpha chain</fullName>
        </recommendedName>
    </component>
    <component>
        <recommendedName>
            <fullName evidence="11">Arginine biosynthesis bifunctional protein ArgJ beta chain</fullName>
        </recommendedName>
    </component>
</protein>
<evidence type="ECO:0000256" key="8">
    <source>
        <dbReference type="ARBA" id="ARBA00022813"/>
    </source>
</evidence>
<evidence type="ECO:0000313" key="15">
    <source>
        <dbReference type="Proteomes" id="UP000198939"/>
    </source>
</evidence>
<evidence type="ECO:0000256" key="6">
    <source>
        <dbReference type="ARBA" id="ARBA00022605"/>
    </source>
</evidence>